<evidence type="ECO:0000313" key="1">
    <source>
        <dbReference type="EMBL" id="RLE54573.1"/>
    </source>
</evidence>
<proteinExistence type="predicted"/>
<dbReference type="EMBL" id="QMRA01000022">
    <property type="protein sequence ID" value="RLE54573.1"/>
    <property type="molecule type" value="Genomic_DNA"/>
</dbReference>
<dbReference type="AlphaFoldDB" id="A0A497F4I2"/>
<protein>
    <submittedName>
        <fullName evidence="1">Uncharacterized protein</fullName>
    </submittedName>
</protein>
<evidence type="ECO:0000313" key="2">
    <source>
        <dbReference type="Proteomes" id="UP000269499"/>
    </source>
</evidence>
<accession>A0A497F4I2</accession>
<reference evidence="1 2" key="1">
    <citation type="submission" date="2018-06" db="EMBL/GenBank/DDBJ databases">
        <title>Extensive metabolic versatility and redundancy in microbially diverse, dynamic hydrothermal sediments.</title>
        <authorList>
            <person name="Dombrowski N."/>
            <person name="Teske A."/>
            <person name="Baker B.J."/>
        </authorList>
    </citation>
    <scope>NUCLEOTIDE SEQUENCE [LARGE SCALE GENOMIC DNA]</scope>
    <source>
        <strain evidence="1">B20_G2</strain>
    </source>
</reference>
<gene>
    <name evidence="1" type="ORF">DRJ26_01820</name>
</gene>
<dbReference type="Proteomes" id="UP000269499">
    <property type="component" value="Unassembled WGS sequence"/>
</dbReference>
<name>A0A497F4I2_9CREN</name>
<organism evidence="1 2">
    <name type="scientific">Thermoproteota archaeon</name>
    <dbReference type="NCBI Taxonomy" id="2056631"/>
    <lineage>
        <taxon>Archaea</taxon>
        <taxon>Thermoproteota</taxon>
    </lineage>
</organism>
<comment type="caution">
    <text evidence="1">The sequence shown here is derived from an EMBL/GenBank/DDBJ whole genome shotgun (WGS) entry which is preliminary data.</text>
</comment>
<sequence length="108" mass="12829">MKRLKVHLKDFENWLLDRRLPEFKSEFYVKEFVSSGFPFLILSGSSYLRQFIIEHLFPELKRLSLYLAWSLTSSCIVKLAVTRDVLEIEADESKLKEPQKPLKLHLPY</sequence>